<sequence>MWQTGLLTDEVDSMIGCICVVELPPALFHGHPDVDVALETLRLVLRKHYRIEVKTSHVGGVPGLRISVQMYNEAGDYDELGAAVLDILARDAVELE</sequence>
<dbReference type="VEuPathDB" id="FungiDB:H310_06187"/>
<evidence type="ECO:0008006" key="3">
    <source>
        <dbReference type="Google" id="ProtNLM"/>
    </source>
</evidence>
<reference evidence="1 2" key="1">
    <citation type="submission" date="2018-08" db="EMBL/GenBank/DDBJ databases">
        <title>Aphanomyces genome sequencing and annotation.</title>
        <authorList>
            <person name="Minardi D."/>
            <person name="Oidtmann B."/>
            <person name="Van Der Giezen M."/>
            <person name="Studholme D.J."/>
        </authorList>
    </citation>
    <scope>NUCLEOTIDE SEQUENCE [LARGE SCALE GENOMIC DNA]</scope>
    <source>
        <strain evidence="1 2">NJM0002</strain>
    </source>
</reference>
<gene>
    <name evidence="1" type="ORF">DYB32_003581</name>
</gene>
<dbReference type="AlphaFoldDB" id="A0A3R7AB01"/>
<organism evidence="1 2">
    <name type="scientific">Aphanomyces invadans</name>
    <dbReference type="NCBI Taxonomy" id="157072"/>
    <lineage>
        <taxon>Eukaryota</taxon>
        <taxon>Sar</taxon>
        <taxon>Stramenopiles</taxon>
        <taxon>Oomycota</taxon>
        <taxon>Saprolegniomycetes</taxon>
        <taxon>Saprolegniales</taxon>
        <taxon>Verrucalvaceae</taxon>
        <taxon>Aphanomyces</taxon>
    </lineage>
</organism>
<name>A0A3R7AB01_9STRA</name>
<dbReference type="EMBL" id="QUSY01000224">
    <property type="protein sequence ID" value="RHY31326.1"/>
    <property type="molecule type" value="Genomic_DNA"/>
</dbReference>
<dbReference type="Proteomes" id="UP000285060">
    <property type="component" value="Unassembled WGS sequence"/>
</dbReference>
<accession>A0A3R7AB01</accession>
<evidence type="ECO:0000313" key="1">
    <source>
        <dbReference type="EMBL" id="RHY31326.1"/>
    </source>
</evidence>
<comment type="caution">
    <text evidence="1">The sequence shown here is derived from an EMBL/GenBank/DDBJ whole genome shotgun (WGS) entry which is preliminary data.</text>
</comment>
<evidence type="ECO:0000313" key="2">
    <source>
        <dbReference type="Proteomes" id="UP000285060"/>
    </source>
</evidence>
<keyword evidence="2" id="KW-1185">Reference proteome</keyword>
<proteinExistence type="predicted"/>
<protein>
    <recommendedName>
        <fullName evidence="3">Aminotransferase class V domain-containing protein</fullName>
    </recommendedName>
</protein>